<gene>
    <name evidence="2" type="ORF">GCM10007874_11040</name>
</gene>
<comment type="caution">
    <text evidence="2">The sequence shown here is derived from an EMBL/GenBank/DDBJ whole genome shotgun (WGS) entry which is preliminary data.</text>
</comment>
<dbReference type="EMBL" id="BSPC01000008">
    <property type="protein sequence ID" value="GLS18088.1"/>
    <property type="molecule type" value="Genomic_DNA"/>
</dbReference>
<feature type="signal peptide" evidence="1">
    <location>
        <begin position="1"/>
        <end position="24"/>
    </location>
</feature>
<accession>A0ABQ6CCS7</accession>
<protein>
    <submittedName>
        <fullName evidence="2">Uncharacterized protein</fullName>
    </submittedName>
</protein>
<keyword evidence="1" id="KW-0732">Signal</keyword>
<sequence length="149" mass="15502">MSASSTFLVASLFVISALSAPAIAADEPKLQPLKFSKDCSNYSGETPSFCTIVESTLKEIPVGTKVLYYGPVTNSPLFTSSSVVLAVAPGDSTIGYCIVYDTATPPTGHCAFSAGSGSLAGFQAILNVTVDDKKIWHWEGGYILGAAPK</sequence>
<keyword evidence="3" id="KW-1185">Reference proteome</keyword>
<evidence type="ECO:0000313" key="3">
    <source>
        <dbReference type="Proteomes" id="UP001156882"/>
    </source>
</evidence>
<organism evidence="2 3">
    <name type="scientific">Labrys miyagiensis</name>
    <dbReference type="NCBI Taxonomy" id="346912"/>
    <lineage>
        <taxon>Bacteria</taxon>
        <taxon>Pseudomonadati</taxon>
        <taxon>Pseudomonadota</taxon>
        <taxon>Alphaproteobacteria</taxon>
        <taxon>Hyphomicrobiales</taxon>
        <taxon>Xanthobacteraceae</taxon>
        <taxon>Labrys</taxon>
    </lineage>
</organism>
<evidence type="ECO:0000256" key="1">
    <source>
        <dbReference type="SAM" id="SignalP"/>
    </source>
</evidence>
<name>A0ABQ6CCS7_9HYPH</name>
<feature type="chain" id="PRO_5045827806" evidence="1">
    <location>
        <begin position="25"/>
        <end position="149"/>
    </location>
</feature>
<reference evidence="3" key="1">
    <citation type="journal article" date="2019" name="Int. J. Syst. Evol. Microbiol.">
        <title>The Global Catalogue of Microorganisms (GCM) 10K type strain sequencing project: providing services to taxonomists for standard genome sequencing and annotation.</title>
        <authorList>
            <consortium name="The Broad Institute Genomics Platform"/>
            <consortium name="The Broad Institute Genome Sequencing Center for Infectious Disease"/>
            <person name="Wu L."/>
            <person name="Ma J."/>
        </authorList>
    </citation>
    <scope>NUCLEOTIDE SEQUENCE [LARGE SCALE GENOMIC DNA]</scope>
    <source>
        <strain evidence="3">NBRC 101365</strain>
    </source>
</reference>
<dbReference type="Proteomes" id="UP001156882">
    <property type="component" value="Unassembled WGS sequence"/>
</dbReference>
<proteinExistence type="predicted"/>
<dbReference type="RefSeq" id="WP_284310909.1">
    <property type="nucleotide sequence ID" value="NZ_BSPC01000008.1"/>
</dbReference>
<evidence type="ECO:0000313" key="2">
    <source>
        <dbReference type="EMBL" id="GLS18088.1"/>
    </source>
</evidence>